<evidence type="ECO:0000256" key="1">
    <source>
        <dbReference type="SAM" id="MobiDB-lite"/>
    </source>
</evidence>
<dbReference type="AlphaFoldDB" id="A0A0L0F2B8"/>
<accession>A0A0L0F2B8</accession>
<evidence type="ECO:0000313" key="3">
    <source>
        <dbReference type="Proteomes" id="UP000054560"/>
    </source>
</evidence>
<name>A0A0L0F2B8_9EUKA</name>
<evidence type="ECO:0000313" key="2">
    <source>
        <dbReference type="EMBL" id="KNC70832.1"/>
    </source>
</evidence>
<gene>
    <name evidence="2" type="ORF">SARC_16637</name>
</gene>
<keyword evidence="3" id="KW-1185">Reference proteome</keyword>
<proteinExistence type="predicted"/>
<dbReference type="Proteomes" id="UP000054560">
    <property type="component" value="Unassembled WGS sequence"/>
</dbReference>
<protein>
    <submittedName>
        <fullName evidence="2">Uncharacterized protein</fullName>
    </submittedName>
</protein>
<dbReference type="EMBL" id="KQ250153">
    <property type="protein sequence ID" value="KNC70832.1"/>
    <property type="molecule type" value="Genomic_DNA"/>
</dbReference>
<feature type="region of interest" description="Disordered" evidence="1">
    <location>
        <begin position="31"/>
        <end position="52"/>
    </location>
</feature>
<dbReference type="GeneID" id="25917141"/>
<reference evidence="2 3" key="1">
    <citation type="submission" date="2011-02" db="EMBL/GenBank/DDBJ databases">
        <title>The Genome Sequence of Sphaeroforma arctica JP610.</title>
        <authorList>
            <consortium name="The Broad Institute Genome Sequencing Platform"/>
            <person name="Russ C."/>
            <person name="Cuomo C."/>
            <person name="Young S.K."/>
            <person name="Zeng Q."/>
            <person name="Gargeya S."/>
            <person name="Alvarado L."/>
            <person name="Berlin A."/>
            <person name="Chapman S.B."/>
            <person name="Chen Z."/>
            <person name="Freedman E."/>
            <person name="Gellesch M."/>
            <person name="Goldberg J."/>
            <person name="Griggs A."/>
            <person name="Gujja S."/>
            <person name="Heilman E."/>
            <person name="Heiman D."/>
            <person name="Howarth C."/>
            <person name="Mehta T."/>
            <person name="Neiman D."/>
            <person name="Pearson M."/>
            <person name="Roberts A."/>
            <person name="Saif S."/>
            <person name="Shea T."/>
            <person name="Shenoy N."/>
            <person name="Sisk P."/>
            <person name="Stolte C."/>
            <person name="Sykes S."/>
            <person name="White J."/>
            <person name="Yandava C."/>
            <person name="Burger G."/>
            <person name="Gray M.W."/>
            <person name="Holland P.W.H."/>
            <person name="King N."/>
            <person name="Lang F.B.F."/>
            <person name="Roger A.J."/>
            <person name="Ruiz-Trillo I."/>
            <person name="Haas B."/>
            <person name="Nusbaum C."/>
            <person name="Birren B."/>
        </authorList>
    </citation>
    <scope>NUCLEOTIDE SEQUENCE [LARGE SCALE GENOMIC DNA]</scope>
    <source>
        <strain evidence="2 3">JP610</strain>
    </source>
</reference>
<organism evidence="2 3">
    <name type="scientific">Sphaeroforma arctica JP610</name>
    <dbReference type="NCBI Taxonomy" id="667725"/>
    <lineage>
        <taxon>Eukaryota</taxon>
        <taxon>Ichthyosporea</taxon>
        <taxon>Ichthyophonida</taxon>
        <taxon>Sphaeroforma</taxon>
    </lineage>
</organism>
<sequence length="147" mass="15874">MLFISYSNTLTHLYCTIILSIVLSDGKSTTTVTKTLSDGTTETSQTTVDTPPTPLNTSLTLDHLAGLSADLWQIPTRLRPRVAEAWPLQTPEESTELQSKAIVGENRATERAYEQDSMHEAQGVDSMRAMAAKGFFGGLGAPFGPSL</sequence>
<dbReference type="RefSeq" id="XP_014144734.1">
    <property type="nucleotide sequence ID" value="XM_014289259.1"/>
</dbReference>
<feature type="compositionally biased region" description="Polar residues" evidence="1">
    <location>
        <begin position="31"/>
        <end position="49"/>
    </location>
</feature>